<keyword evidence="7" id="KW-1185">Reference proteome</keyword>
<dbReference type="GO" id="GO:0005886">
    <property type="term" value="C:plasma membrane"/>
    <property type="evidence" value="ECO:0007669"/>
    <property type="project" value="TreeGrafter"/>
</dbReference>
<dbReference type="AlphaFoldDB" id="A0A1H8ULK8"/>
<keyword evidence="3 6" id="KW-0067">ATP-binding</keyword>
<protein>
    <submittedName>
        <fullName evidence="6">Amino acid/amide ABC transporter ATP-binding protein 1, HAAT family</fullName>
    </submittedName>
</protein>
<dbReference type="CDD" id="cd03219">
    <property type="entry name" value="ABC_Mj1267_LivG_branched"/>
    <property type="match status" value="1"/>
</dbReference>
<organism evidence="6 7">
    <name type="scientific">Rhodopseudomonas pseudopalustris</name>
    <dbReference type="NCBI Taxonomy" id="1513892"/>
    <lineage>
        <taxon>Bacteria</taxon>
        <taxon>Pseudomonadati</taxon>
        <taxon>Pseudomonadota</taxon>
        <taxon>Alphaproteobacteria</taxon>
        <taxon>Hyphomicrobiales</taxon>
        <taxon>Nitrobacteraceae</taxon>
        <taxon>Rhodopseudomonas</taxon>
    </lineage>
</organism>
<dbReference type="FunFam" id="3.40.50.300:FF:000421">
    <property type="entry name" value="Branched-chain amino acid ABC transporter ATP-binding protein"/>
    <property type="match status" value="1"/>
</dbReference>
<dbReference type="InterPro" id="IPR051120">
    <property type="entry name" value="ABC_AA/LPS_Transport"/>
</dbReference>
<evidence type="ECO:0000259" key="5">
    <source>
        <dbReference type="PROSITE" id="PS50893"/>
    </source>
</evidence>
<dbReference type="Pfam" id="PF12399">
    <property type="entry name" value="BCA_ABC_TP_C"/>
    <property type="match status" value="1"/>
</dbReference>
<sequence>MEHALEVRNVSLRFGGVRALSEVSFAVNDGELFSIIGPNGAGKTSIVNCISGRYRPTEGHLFYHGRDITALKPNARAPLGIGRTFQNLALFHHMSVLDNIMVGRHHLLKNNFFTGALYWLGARREELEHRHKVEEIIDFLDLQSVRKATAGTLSYGLRKRVELARAMALEPKLILLDEPMAGMNFEEKEDMARYIVDLNEEFGMTVVMIEHDMGVVMDISNRVVVLDFGRKIAEGDPAEVLADPHVKRAYLGEEDEVLVDPDDAPDHPPIAERVA</sequence>
<keyword evidence="1" id="KW-0813">Transport</keyword>
<dbReference type="Proteomes" id="UP000199615">
    <property type="component" value="Unassembled WGS sequence"/>
</dbReference>
<keyword evidence="2" id="KW-0547">Nucleotide-binding</keyword>
<dbReference type="Pfam" id="PF00005">
    <property type="entry name" value="ABC_tran"/>
    <property type="match status" value="1"/>
</dbReference>
<evidence type="ECO:0000256" key="2">
    <source>
        <dbReference type="ARBA" id="ARBA00022741"/>
    </source>
</evidence>
<dbReference type="PROSITE" id="PS50893">
    <property type="entry name" value="ABC_TRANSPORTER_2"/>
    <property type="match status" value="1"/>
</dbReference>
<dbReference type="InterPro" id="IPR027417">
    <property type="entry name" value="P-loop_NTPase"/>
</dbReference>
<reference evidence="7" key="1">
    <citation type="submission" date="2016-10" db="EMBL/GenBank/DDBJ databases">
        <authorList>
            <person name="Varghese N."/>
            <person name="Submissions S."/>
        </authorList>
    </citation>
    <scope>NUCLEOTIDE SEQUENCE [LARGE SCALE GENOMIC DNA]</scope>
    <source>
        <strain evidence="7">DSM 123</strain>
    </source>
</reference>
<dbReference type="GO" id="GO:0016887">
    <property type="term" value="F:ATP hydrolysis activity"/>
    <property type="evidence" value="ECO:0007669"/>
    <property type="project" value="InterPro"/>
</dbReference>
<feature type="domain" description="ABC transporter" evidence="5">
    <location>
        <begin position="5"/>
        <end position="253"/>
    </location>
</feature>
<dbReference type="OrthoDB" id="9779872at2"/>
<dbReference type="PANTHER" id="PTHR45772">
    <property type="entry name" value="CONSERVED COMPONENT OF ABC TRANSPORTER FOR NATURAL AMINO ACIDS-RELATED"/>
    <property type="match status" value="1"/>
</dbReference>
<dbReference type="SUPFAM" id="SSF52540">
    <property type="entry name" value="P-loop containing nucleoside triphosphate hydrolases"/>
    <property type="match status" value="1"/>
</dbReference>
<comment type="function">
    <text evidence="4">Involved in beta-(1--&gt;2)glucan export. Transmembrane domains (TMD) form a pore in the inner membrane and the ATP-binding domain (NBD) is responsible for energy generation.</text>
</comment>
<dbReference type="InterPro" id="IPR003593">
    <property type="entry name" value="AAA+_ATPase"/>
</dbReference>
<accession>A0A1H8ULK8</accession>
<evidence type="ECO:0000256" key="4">
    <source>
        <dbReference type="ARBA" id="ARBA00024722"/>
    </source>
</evidence>
<gene>
    <name evidence="6" type="ORF">SAMN05444123_107130</name>
</gene>
<dbReference type="EMBL" id="FODT01000007">
    <property type="protein sequence ID" value="SEP04100.1"/>
    <property type="molecule type" value="Genomic_DNA"/>
</dbReference>
<name>A0A1H8ULK8_9BRAD</name>
<dbReference type="PANTHER" id="PTHR45772:SF1">
    <property type="entry name" value="ABC TRANSPORTER ATP-BINDING PROTEIN"/>
    <property type="match status" value="1"/>
</dbReference>
<dbReference type="GO" id="GO:0005524">
    <property type="term" value="F:ATP binding"/>
    <property type="evidence" value="ECO:0007669"/>
    <property type="project" value="UniProtKB-KW"/>
</dbReference>
<dbReference type="Gene3D" id="3.40.50.300">
    <property type="entry name" value="P-loop containing nucleotide triphosphate hydrolases"/>
    <property type="match status" value="1"/>
</dbReference>
<evidence type="ECO:0000313" key="6">
    <source>
        <dbReference type="EMBL" id="SEP04100.1"/>
    </source>
</evidence>
<dbReference type="RefSeq" id="WP_011501991.1">
    <property type="nucleotide sequence ID" value="NZ_FODT01000007.1"/>
</dbReference>
<evidence type="ECO:0000256" key="3">
    <source>
        <dbReference type="ARBA" id="ARBA00022840"/>
    </source>
</evidence>
<proteinExistence type="predicted"/>
<evidence type="ECO:0000313" key="7">
    <source>
        <dbReference type="Proteomes" id="UP000199615"/>
    </source>
</evidence>
<evidence type="ECO:0000256" key="1">
    <source>
        <dbReference type="ARBA" id="ARBA00022448"/>
    </source>
</evidence>
<dbReference type="SMART" id="SM00382">
    <property type="entry name" value="AAA"/>
    <property type="match status" value="1"/>
</dbReference>
<dbReference type="InterPro" id="IPR003439">
    <property type="entry name" value="ABC_transporter-like_ATP-bd"/>
</dbReference>
<dbReference type="InterPro" id="IPR032823">
    <property type="entry name" value="BCA_ABC_TP_C"/>
</dbReference>